<name>A0ACC2RU64_9FUNG</name>
<organism evidence="1 2">
    <name type="scientific">Entomophthora muscae</name>
    <dbReference type="NCBI Taxonomy" id="34485"/>
    <lineage>
        <taxon>Eukaryota</taxon>
        <taxon>Fungi</taxon>
        <taxon>Fungi incertae sedis</taxon>
        <taxon>Zoopagomycota</taxon>
        <taxon>Entomophthoromycotina</taxon>
        <taxon>Entomophthoromycetes</taxon>
        <taxon>Entomophthorales</taxon>
        <taxon>Entomophthoraceae</taxon>
        <taxon>Entomophthora</taxon>
    </lineage>
</organism>
<dbReference type="EMBL" id="QTSX02006505">
    <property type="protein sequence ID" value="KAJ9053597.1"/>
    <property type="molecule type" value="Genomic_DNA"/>
</dbReference>
<protein>
    <submittedName>
        <fullName evidence="1">Uncharacterized protein</fullName>
    </submittedName>
</protein>
<keyword evidence="2" id="KW-1185">Reference proteome</keyword>
<gene>
    <name evidence="1" type="ORF">DSO57_1022743</name>
</gene>
<proteinExistence type="predicted"/>
<comment type="caution">
    <text evidence="1">The sequence shown here is derived from an EMBL/GenBank/DDBJ whole genome shotgun (WGS) entry which is preliminary data.</text>
</comment>
<evidence type="ECO:0000313" key="2">
    <source>
        <dbReference type="Proteomes" id="UP001165960"/>
    </source>
</evidence>
<accession>A0ACC2RU64</accession>
<reference evidence="1" key="1">
    <citation type="submission" date="2022-04" db="EMBL/GenBank/DDBJ databases">
        <title>Genome of the entomopathogenic fungus Entomophthora muscae.</title>
        <authorList>
            <person name="Elya C."/>
            <person name="Lovett B.R."/>
            <person name="Lee E."/>
            <person name="Macias A.M."/>
            <person name="Hajek A.E."/>
            <person name="De Bivort B.L."/>
            <person name="Kasson M.T."/>
            <person name="De Fine Licht H.H."/>
            <person name="Stajich J.E."/>
        </authorList>
    </citation>
    <scope>NUCLEOTIDE SEQUENCE</scope>
    <source>
        <strain evidence="1">Berkeley</strain>
    </source>
</reference>
<sequence>MHIKCPETVVEGLKFKSFALSVPSVWVNNPEMYAHLKPAKCARTKDTKLPVQLLTPKMAKPVKAAGKEETHEGNLKKILNTVATSLITPSWGINAPSKSLSSSLSGSPPSQ</sequence>
<evidence type="ECO:0000313" key="1">
    <source>
        <dbReference type="EMBL" id="KAJ9053597.1"/>
    </source>
</evidence>
<dbReference type="Proteomes" id="UP001165960">
    <property type="component" value="Unassembled WGS sequence"/>
</dbReference>